<keyword evidence="3" id="KW-1185">Reference proteome</keyword>
<protein>
    <submittedName>
        <fullName evidence="2">Uncharacterized protein</fullName>
    </submittedName>
</protein>
<dbReference type="EMBL" id="VJMJ01000166">
    <property type="protein sequence ID" value="KAF0729348.1"/>
    <property type="molecule type" value="Genomic_DNA"/>
</dbReference>
<evidence type="ECO:0000313" key="2">
    <source>
        <dbReference type="EMBL" id="KAF0729348.1"/>
    </source>
</evidence>
<evidence type="ECO:0000313" key="3">
    <source>
        <dbReference type="Proteomes" id="UP000481153"/>
    </source>
</evidence>
<gene>
    <name evidence="2" type="ORF">Ae201684_013092</name>
</gene>
<accession>A0A6G0WPL6</accession>
<comment type="caution">
    <text evidence="2">The sequence shown here is derived from an EMBL/GenBank/DDBJ whole genome shotgun (WGS) entry which is preliminary data.</text>
</comment>
<feature type="compositionally biased region" description="Basic residues" evidence="1">
    <location>
        <begin position="483"/>
        <end position="504"/>
    </location>
</feature>
<feature type="region of interest" description="Disordered" evidence="1">
    <location>
        <begin position="475"/>
        <end position="504"/>
    </location>
</feature>
<feature type="compositionally biased region" description="Basic residues" evidence="1">
    <location>
        <begin position="427"/>
        <end position="436"/>
    </location>
</feature>
<dbReference type="AlphaFoldDB" id="A0A6G0WPL6"/>
<dbReference type="Proteomes" id="UP000481153">
    <property type="component" value="Unassembled WGS sequence"/>
</dbReference>
<proteinExistence type="predicted"/>
<reference evidence="2 3" key="1">
    <citation type="submission" date="2019-07" db="EMBL/GenBank/DDBJ databases">
        <title>Genomics analysis of Aphanomyces spp. identifies a new class of oomycete effector associated with host adaptation.</title>
        <authorList>
            <person name="Gaulin E."/>
        </authorList>
    </citation>
    <scope>NUCLEOTIDE SEQUENCE [LARGE SCALE GENOMIC DNA]</scope>
    <source>
        <strain evidence="2 3">ATCC 201684</strain>
    </source>
</reference>
<evidence type="ECO:0000256" key="1">
    <source>
        <dbReference type="SAM" id="MobiDB-lite"/>
    </source>
</evidence>
<feature type="compositionally biased region" description="Basic and acidic residues" evidence="1">
    <location>
        <begin position="438"/>
        <end position="447"/>
    </location>
</feature>
<name>A0A6G0WPL6_9STRA</name>
<feature type="region of interest" description="Disordered" evidence="1">
    <location>
        <begin position="389"/>
        <end position="447"/>
    </location>
</feature>
<organism evidence="2 3">
    <name type="scientific">Aphanomyces euteiches</name>
    <dbReference type="NCBI Taxonomy" id="100861"/>
    <lineage>
        <taxon>Eukaryota</taxon>
        <taxon>Sar</taxon>
        <taxon>Stramenopiles</taxon>
        <taxon>Oomycota</taxon>
        <taxon>Saprolegniomycetes</taxon>
        <taxon>Saprolegniales</taxon>
        <taxon>Verrucalvaceae</taxon>
        <taxon>Aphanomyces</taxon>
    </lineage>
</organism>
<dbReference type="VEuPathDB" id="FungiDB:AeMF1_018414"/>
<sequence length="504" mass="56651">MSAMTEMETAVVHEVVEALTAQVDANAASALTATENEAKSIMNQVVADMARFIAAETMHEAKVDALMIGQVVDRLVESVAVIVSAETESRAIVEIVNSLANKITDDMSASLAADERIDHRNERIGQTVSNVMERLVTDVESLHMTNLLASAATEWAQSLVWEVLHEIHVDDTLLAIQQLRDAEIDKTVHGIIQELVDAVDEFHSRELQDRACVLQVVDAIVREVENAFAVSPRRDVGLKLLDQVVVEMLKPIAIDCTSDDKALPESPEEPEIEGAESLLLPLRVRPPKTKRLEPLSPAKMSPRSKLDKEPLVFPMVGSLQACMRSPWTDTKWLAPTRWALPRLELDRIPPRVSTAQRKYRKEKRHEEYTAACRIQKCVKRFIGMQRQWRRRERLPRTPTLPRKKSPKLQGLSSSSAVHLPHVSPQKGKQKIAKGMHTKSNEDAKDRAQTGLTEEQLTLELRALNQALELKAIKKQHTTQSLPRLHRHQPKKSPHKTLHPTRHVS</sequence>